<protein>
    <submittedName>
        <fullName evidence="2">32343_t:CDS:1</fullName>
    </submittedName>
</protein>
<evidence type="ECO:0000256" key="1">
    <source>
        <dbReference type="SAM" id="Coils"/>
    </source>
</evidence>
<keyword evidence="1" id="KW-0175">Coiled coil</keyword>
<organism evidence="2 3">
    <name type="scientific">Gigaspora margarita</name>
    <dbReference type="NCBI Taxonomy" id="4874"/>
    <lineage>
        <taxon>Eukaryota</taxon>
        <taxon>Fungi</taxon>
        <taxon>Fungi incertae sedis</taxon>
        <taxon>Mucoromycota</taxon>
        <taxon>Glomeromycotina</taxon>
        <taxon>Glomeromycetes</taxon>
        <taxon>Diversisporales</taxon>
        <taxon>Gigasporaceae</taxon>
        <taxon>Gigaspora</taxon>
    </lineage>
</organism>
<reference evidence="2 3" key="1">
    <citation type="submission" date="2021-06" db="EMBL/GenBank/DDBJ databases">
        <authorList>
            <person name="Kallberg Y."/>
            <person name="Tangrot J."/>
            <person name="Rosling A."/>
        </authorList>
    </citation>
    <scope>NUCLEOTIDE SEQUENCE [LARGE SCALE GENOMIC DNA]</scope>
    <source>
        <strain evidence="2 3">120-4 pot B 10/14</strain>
    </source>
</reference>
<sequence>MSYTCSSRLFYADRISTNQLENSSFVTTTQNSFDNPPTYQKVVQQDIQSQNNDSIQLLCQTILDYETRLDSYQRNVVNYEQRINTLENINQTLIKNIKELKETI</sequence>
<comment type="caution">
    <text evidence="2">The sequence shown here is derived from an EMBL/GenBank/DDBJ whole genome shotgun (WGS) entry which is preliminary data.</text>
</comment>
<feature type="coiled-coil region" evidence="1">
    <location>
        <begin position="62"/>
        <end position="103"/>
    </location>
</feature>
<proteinExistence type="predicted"/>
<accession>A0ABN7WAB7</accession>
<dbReference type="EMBL" id="CAJVQB010036771">
    <property type="protein sequence ID" value="CAG8824426.1"/>
    <property type="molecule type" value="Genomic_DNA"/>
</dbReference>
<name>A0ABN7WAB7_GIGMA</name>
<dbReference type="Proteomes" id="UP000789901">
    <property type="component" value="Unassembled WGS sequence"/>
</dbReference>
<evidence type="ECO:0000313" key="3">
    <source>
        <dbReference type="Proteomes" id="UP000789901"/>
    </source>
</evidence>
<gene>
    <name evidence="2" type="ORF">GMARGA_LOCUS28574</name>
</gene>
<evidence type="ECO:0000313" key="2">
    <source>
        <dbReference type="EMBL" id="CAG8824426.1"/>
    </source>
</evidence>
<feature type="non-terminal residue" evidence="2">
    <location>
        <position position="104"/>
    </location>
</feature>
<keyword evidence="3" id="KW-1185">Reference proteome</keyword>